<dbReference type="InterPro" id="IPR036101">
    <property type="entry name" value="CarD-like/TRCF_RID_sf"/>
</dbReference>
<dbReference type="AlphaFoldDB" id="A0A455U910"/>
<organism evidence="2 3">
    <name type="scientific">Vreelandella sulfidaeris</name>
    <dbReference type="NCBI Taxonomy" id="115553"/>
    <lineage>
        <taxon>Bacteria</taxon>
        <taxon>Pseudomonadati</taxon>
        <taxon>Pseudomonadota</taxon>
        <taxon>Gammaproteobacteria</taxon>
        <taxon>Oceanospirillales</taxon>
        <taxon>Halomonadaceae</taxon>
        <taxon>Vreelandella</taxon>
    </lineage>
</organism>
<dbReference type="Pfam" id="PF21132">
    <property type="entry name" value="MFD_D3"/>
    <property type="match status" value="1"/>
</dbReference>
<dbReference type="InterPro" id="IPR048635">
    <property type="entry name" value="MFD_D3"/>
</dbReference>
<dbReference type="SUPFAM" id="SSF52540">
    <property type="entry name" value="P-loop containing nucleoside triphosphate hydrolases"/>
    <property type="match status" value="1"/>
</dbReference>
<evidence type="ECO:0000313" key="3">
    <source>
        <dbReference type="Proteomes" id="UP000320231"/>
    </source>
</evidence>
<dbReference type="InterPro" id="IPR027417">
    <property type="entry name" value="P-loop_NTPase"/>
</dbReference>
<dbReference type="Gene3D" id="3.40.50.11140">
    <property type="match status" value="1"/>
</dbReference>
<protein>
    <recommendedName>
        <fullName evidence="1">Transcription-repair-coupling factor D3 domain-containing protein</fullName>
    </recommendedName>
</protein>
<proteinExistence type="predicted"/>
<evidence type="ECO:0000313" key="2">
    <source>
        <dbReference type="EMBL" id="BBI62465.1"/>
    </source>
</evidence>
<evidence type="ECO:0000259" key="1">
    <source>
        <dbReference type="Pfam" id="PF21132"/>
    </source>
</evidence>
<accession>A0A455U910</accession>
<feature type="domain" description="Transcription-repair-coupling factor D3" evidence="1">
    <location>
        <begin position="7"/>
        <end position="47"/>
    </location>
</feature>
<dbReference type="EMBL" id="AP019514">
    <property type="protein sequence ID" value="BBI62465.1"/>
    <property type="molecule type" value="Genomic_DNA"/>
</dbReference>
<dbReference type="KEGG" id="hsr:HSBAA_37710"/>
<sequence length="94" mass="10486">MGFPLPHVNSFHDFLASKHTYAITEGLVDSGLWLNNPSVAVISETELFGDVVRQSRRREKATDDNELAVRHLSELREGAPVVHQAHGVGAIWKR</sequence>
<reference evidence="2 3" key="1">
    <citation type="journal article" date="2019" name="Microbiol. Resour. Announc.">
        <title>Complete Genome Sequence of Halomonas sulfidaeris Strain Esulfide1 Isolated from a Metal Sulfide Rock at a Depth of 2,200 Meters, Obtained Using Nanopore Sequencing.</title>
        <authorList>
            <person name="Saito M."/>
            <person name="Nishigata A."/>
            <person name="Galipon J."/>
            <person name="Arakawa K."/>
        </authorList>
    </citation>
    <scope>NUCLEOTIDE SEQUENCE [LARGE SCALE GENOMIC DNA]</scope>
    <source>
        <strain evidence="2 3">ATCC BAA-803</strain>
    </source>
</reference>
<dbReference type="SUPFAM" id="SSF141259">
    <property type="entry name" value="CarD-like"/>
    <property type="match status" value="1"/>
</dbReference>
<gene>
    <name evidence="2" type="ORF">HSBAA_37710</name>
</gene>
<name>A0A455U910_9GAMM</name>
<dbReference type="Proteomes" id="UP000320231">
    <property type="component" value="Chromosome"/>
</dbReference>